<dbReference type="Gene3D" id="3.40.50.150">
    <property type="entry name" value="Vaccinia Virus protein VP39"/>
    <property type="match status" value="1"/>
</dbReference>
<keyword evidence="6 12" id="KW-0489">Methyltransferase</keyword>
<evidence type="ECO:0000256" key="2">
    <source>
        <dbReference type="ARBA" id="ARBA00005369"/>
    </source>
</evidence>
<keyword evidence="8" id="KW-0949">S-adenosyl-L-methionine</keyword>
<gene>
    <name evidence="12" type="ORF">GCM10023321_26340</name>
</gene>
<accession>A0ABP9PZ57</accession>
<dbReference type="Proteomes" id="UP001428817">
    <property type="component" value="Unassembled WGS sequence"/>
</dbReference>
<evidence type="ECO:0000256" key="1">
    <source>
        <dbReference type="ARBA" id="ARBA00004496"/>
    </source>
</evidence>
<keyword evidence="13" id="KW-1185">Reference proteome</keyword>
<proteinExistence type="inferred from homology"/>
<evidence type="ECO:0000313" key="13">
    <source>
        <dbReference type="Proteomes" id="UP001428817"/>
    </source>
</evidence>
<dbReference type="GO" id="GO:0032259">
    <property type="term" value="P:methylation"/>
    <property type="evidence" value="ECO:0007669"/>
    <property type="project" value="UniProtKB-KW"/>
</dbReference>
<protein>
    <recommendedName>
        <fullName evidence="4">Protein-L-isoaspartate O-methyltransferase</fullName>
        <ecNumber evidence="3">2.1.1.77</ecNumber>
    </recommendedName>
    <alternativeName>
        <fullName evidence="11">L-isoaspartyl protein carboxyl methyltransferase</fullName>
    </alternativeName>
    <alternativeName>
        <fullName evidence="9">Protein L-isoaspartyl methyltransferase</fullName>
    </alternativeName>
    <alternativeName>
        <fullName evidence="10">Protein-beta-aspartate methyltransferase</fullName>
    </alternativeName>
</protein>
<reference evidence="13" key="1">
    <citation type="journal article" date="2019" name="Int. J. Syst. Evol. Microbiol.">
        <title>The Global Catalogue of Microorganisms (GCM) 10K type strain sequencing project: providing services to taxonomists for standard genome sequencing and annotation.</title>
        <authorList>
            <consortium name="The Broad Institute Genomics Platform"/>
            <consortium name="The Broad Institute Genome Sequencing Center for Infectious Disease"/>
            <person name="Wu L."/>
            <person name="Ma J."/>
        </authorList>
    </citation>
    <scope>NUCLEOTIDE SEQUENCE [LARGE SCALE GENOMIC DNA]</scope>
    <source>
        <strain evidence="13">JCM 18303</strain>
    </source>
</reference>
<dbReference type="Pfam" id="PF01135">
    <property type="entry name" value="PCMT"/>
    <property type="match status" value="1"/>
</dbReference>
<evidence type="ECO:0000256" key="6">
    <source>
        <dbReference type="ARBA" id="ARBA00022603"/>
    </source>
</evidence>
<organism evidence="12 13">
    <name type="scientific">Pseudonocardia eucalypti</name>
    <dbReference type="NCBI Taxonomy" id="648755"/>
    <lineage>
        <taxon>Bacteria</taxon>
        <taxon>Bacillati</taxon>
        <taxon>Actinomycetota</taxon>
        <taxon>Actinomycetes</taxon>
        <taxon>Pseudonocardiales</taxon>
        <taxon>Pseudonocardiaceae</taxon>
        <taxon>Pseudonocardia</taxon>
    </lineage>
</organism>
<dbReference type="InterPro" id="IPR000682">
    <property type="entry name" value="PCMT"/>
</dbReference>
<dbReference type="SUPFAM" id="SSF53335">
    <property type="entry name" value="S-adenosyl-L-methionine-dependent methyltransferases"/>
    <property type="match status" value="1"/>
</dbReference>
<dbReference type="RefSeq" id="WP_185061576.1">
    <property type="nucleotide sequence ID" value="NZ_BAABJP010000008.1"/>
</dbReference>
<keyword evidence="7" id="KW-0808">Transferase</keyword>
<evidence type="ECO:0000256" key="4">
    <source>
        <dbReference type="ARBA" id="ARBA00013346"/>
    </source>
</evidence>
<comment type="caution">
    <text evidence="12">The sequence shown here is derived from an EMBL/GenBank/DDBJ whole genome shotgun (WGS) entry which is preliminary data.</text>
</comment>
<evidence type="ECO:0000256" key="5">
    <source>
        <dbReference type="ARBA" id="ARBA00022490"/>
    </source>
</evidence>
<comment type="subcellular location">
    <subcellularLocation>
        <location evidence="1">Cytoplasm</location>
    </subcellularLocation>
</comment>
<keyword evidence="5" id="KW-0963">Cytoplasm</keyword>
<sequence>MTTTESTWQPYAARLAEQLVEAGDIHDPVWAKAVAETPRHLLVPVSYRQRPDGSWEQLDDDFDLAYSPTTLVTALEDGVAISSSTKPDLMARMLETLDVRDGHRVLEIGTGTGYNAALLAHRLGDDRVYSVDVDPGLVEPARERLASFGIHPHLATRDGATGWAEFAPFDRIIATCSVQRIPWSWAEQLTTDGLLLADLKLGPGAGNLAMLHRSDDRLEGRFTGRWAAFMDLRQPEHAETPTPCQPQASLVRRRMTSAPAQPWNTHREVWMLASLALPANLTRGFRLNATTRAPEASMLSAPDGSWCEVDLSTAQVREGGPTRLWEQVEEAHTRWLQMGEPRWERFGLTVTPDQHRLWVDSPAQEVTELN</sequence>
<evidence type="ECO:0000256" key="9">
    <source>
        <dbReference type="ARBA" id="ARBA00030757"/>
    </source>
</evidence>
<comment type="similarity">
    <text evidence="2">Belongs to the methyltransferase superfamily. L-isoaspartyl/D-aspartyl protein methyltransferase family.</text>
</comment>
<evidence type="ECO:0000256" key="10">
    <source>
        <dbReference type="ARBA" id="ARBA00031323"/>
    </source>
</evidence>
<evidence type="ECO:0000256" key="8">
    <source>
        <dbReference type="ARBA" id="ARBA00022691"/>
    </source>
</evidence>
<dbReference type="EMBL" id="BAABJP010000008">
    <property type="protein sequence ID" value="GAA5154475.1"/>
    <property type="molecule type" value="Genomic_DNA"/>
</dbReference>
<dbReference type="PANTHER" id="PTHR11579:SF0">
    <property type="entry name" value="PROTEIN-L-ISOASPARTATE(D-ASPARTATE) O-METHYLTRANSFERASE"/>
    <property type="match status" value="1"/>
</dbReference>
<dbReference type="CDD" id="cd02440">
    <property type="entry name" value="AdoMet_MTases"/>
    <property type="match status" value="1"/>
</dbReference>
<evidence type="ECO:0000313" key="12">
    <source>
        <dbReference type="EMBL" id="GAA5154475.1"/>
    </source>
</evidence>
<dbReference type="GO" id="GO:0008168">
    <property type="term" value="F:methyltransferase activity"/>
    <property type="evidence" value="ECO:0007669"/>
    <property type="project" value="UniProtKB-KW"/>
</dbReference>
<evidence type="ECO:0000256" key="7">
    <source>
        <dbReference type="ARBA" id="ARBA00022679"/>
    </source>
</evidence>
<dbReference type="InterPro" id="IPR029063">
    <property type="entry name" value="SAM-dependent_MTases_sf"/>
</dbReference>
<name>A0ABP9PZ57_9PSEU</name>
<dbReference type="EC" id="2.1.1.77" evidence="3"/>
<evidence type="ECO:0000256" key="3">
    <source>
        <dbReference type="ARBA" id="ARBA00011890"/>
    </source>
</evidence>
<dbReference type="PANTHER" id="PTHR11579">
    <property type="entry name" value="PROTEIN-L-ISOASPARTATE O-METHYLTRANSFERASE"/>
    <property type="match status" value="1"/>
</dbReference>
<evidence type="ECO:0000256" key="11">
    <source>
        <dbReference type="ARBA" id="ARBA00031350"/>
    </source>
</evidence>